<dbReference type="EMBL" id="ASRX01000013">
    <property type="protein sequence ID" value="EYF06930.1"/>
    <property type="molecule type" value="Genomic_DNA"/>
</dbReference>
<organism evidence="2 3">
    <name type="scientific">Chondromyces apiculatus DSM 436</name>
    <dbReference type="NCBI Taxonomy" id="1192034"/>
    <lineage>
        <taxon>Bacteria</taxon>
        <taxon>Pseudomonadati</taxon>
        <taxon>Myxococcota</taxon>
        <taxon>Polyangia</taxon>
        <taxon>Polyangiales</taxon>
        <taxon>Polyangiaceae</taxon>
        <taxon>Chondromyces</taxon>
    </lineage>
</organism>
<evidence type="ECO:0000313" key="2">
    <source>
        <dbReference type="EMBL" id="EYF06930.1"/>
    </source>
</evidence>
<sequence length="39" mass="4202">MVAQRALFQGDARRATRDAADRPGVREVVAGTTTGTDRQ</sequence>
<feature type="compositionally biased region" description="Basic and acidic residues" evidence="1">
    <location>
        <begin position="11"/>
        <end position="25"/>
    </location>
</feature>
<comment type="caution">
    <text evidence="2">The sequence shown here is derived from an EMBL/GenBank/DDBJ whole genome shotgun (WGS) entry which is preliminary data.</text>
</comment>
<evidence type="ECO:0000313" key="3">
    <source>
        <dbReference type="Proteomes" id="UP000019678"/>
    </source>
</evidence>
<reference evidence="2 3" key="1">
    <citation type="submission" date="2013-05" db="EMBL/GenBank/DDBJ databases">
        <title>Genome assembly of Chondromyces apiculatus DSM 436.</title>
        <authorList>
            <person name="Sharma G."/>
            <person name="Khatri I."/>
            <person name="Kaur C."/>
            <person name="Mayilraj S."/>
            <person name="Subramanian S."/>
        </authorList>
    </citation>
    <scope>NUCLEOTIDE SEQUENCE [LARGE SCALE GENOMIC DNA]</scope>
    <source>
        <strain evidence="2 3">DSM 436</strain>
    </source>
</reference>
<keyword evidence="3" id="KW-1185">Reference proteome</keyword>
<proteinExistence type="predicted"/>
<feature type="region of interest" description="Disordered" evidence="1">
    <location>
        <begin position="1"/>
        <end position="39"/>
    </location>
</feature>
<gene>
    <name evidence="2" type="ORF">CAP_1188</name>
</gene>
<dbReference type="STRING" id="1192034.CAP_1188"/>
<name>A0A017TDP3_9BACT</name>
<dbReference type="Proteomes" id="UP000019678">
    <property type="component" value="Unassembled WGS sequence"/>
</dbReference>
<protein>
    <submittedName>
        <fullName evidence="2">Uncharacterized protein</fullName>
    </submittedName>
</protein>
<dbReference type="AlphaFoldDB" id="A0A017TDP3"/>
<accession>A0A017TDP3</accession>
<evidence type="ECO:0000256" key="1">
    <source>
        <dbReference type="SAM" id="MobiDB-lite"/>
    </source>
</evidence>